<gene>
    <name evidence="4" type="ORF">GCM10011333_33050</name>
</gene>
<dbReference type="EMBL" id="BMFY01000021">
    <property type="protein sequence ID" value="GGA27667.1"/>
    <property type="molecule type" value="Genomic_DNA"/>
</dbReference>
<reference evidence="4" key="1">
    <citation type="journal article" date="2014" name="Int. J. Syst. Evol. Microbiol.">
        <title>Complete genome sequence of Corynebacterium casei LMG S-19264T (=DSM 44701T), isolated from a smear-ripened cheese.</title>
        <authorList>
            <consortium name="US DOE Joint Genome Institute (JGI-PGF)"/>
            <person name="Walter F."/>
            <person name="Albersmeier A."/>
            <person name="Kalinowski J."/>
            <person name="Ruckert C."/>
        </authorList>
    </citation>
    <scope>NUCLEOTIDE SEQUENCE</scope>
    <source>
        <strain evidence="4">CGMCC 1.12785</strain>
    </source>
</reference>
<dbReference type="InterPro" id="IPR029063">
    <property type="entry name" value="SAM-dependent_MTases_sf"/>
</dbReference>
<comment type="caution">
    <text evidence="4">The sequence shown here is derived from an EMBL/GenBank/DDBJ whole genome shotgun (WGS) entry which is preliminary data.</text>
</comment>
<dbReference type="PANTHER" id="PTHR10509:SF14">
    <property type="entry name" value="CAFFEOYL-COA O-METHYLTRANSFERASE 3-RELATED"/>
    <property type="match status" value="1"/>
</dbReference>
<dbReference type="Proteomes" id="UP000616114">
    <property type="component" value="Unassembled WGS sequence"/>
</dbReference>
<dbReference type="GO" id="GO:0032259">
    <property type="term" value="P:methylation"/>
    <property type="evidence" value="ECO:0007669"/>
    <property type="project" value="UniProtKB-KW"/>
</dbReference>
<keyword evidence="1" id="KW-0489">Methyltransferase</keyword>
<evidence type="ECO:0000256" key="2">
    <source>
        <dbReference type="ARBA" id="ARBA00022679"/>
    </source>
</evidence>
<evidence type="ECO:0000313" key="4">
    <source>
        <dbReference type="EMBL" id="GGA27667.1"/>
    </source>
</evidence>
<dbReference type="InterPro" id="IPR050362">
    <property type="entry name" value="Cation-dep_OMT"/>
</dbReference>
<dbReference type="CDD" id="cd02440">
    <property type="entry name" value="AdoMet_MTases"/>
    <property type="match status" value="1"/>
</dbReference>
<organism evidence="4 5">
    <name type="scientific">Sediminivirga luteola</name>
    <dbReference type="NCBI Taxonomy" id="1774748"/>
    <lineage>
        <taxon>Bacteria</taxon>
        <taxon>Bacillati</taxon>
        <taxon>Actinomycetota</taxon>
        <taxon>Actinomycetes</taxon>
        <taxon>Micrococcales</taxon>
        <taxon>Brevibacteriaceae</taxon>
        <taxon>Sediminivirga</taxon>
    </lineage>
</organism>
<dbReference type="AlphaFoldDB" id="A0A8J2U118"/>
<evidence type="ECO:0000256" key="3">
    <source>
        <dbReference type="ARBA" id="ARBA00022691"/>
    </source>
</evidence>
<reference evidence="4" key="2">
    <citation type="submission" date="2020-09" db="EMBL/GenBank/DDBJ databases">
        <authorList>
            <person name="Sun Q."/>
            <person name="Zhou Y."/>
        </authorList>
    </citation>
    <scope>NUCLEOTIDE SEQUENCE</scope>
    <source>
        <strain evidence="4">CGMCC 1.12785</strain>
    </source>
</reference>
<proteinExistence type="predicted"/>
<dbReference type="GO" id="GO:0008171">
    <property type="term" value="F:O-methyltransferase activity"/>
    <property type="evidence" value="ECO:0007669"/>
    <property type="project" value="InterPro"/>
</dbReference>
<accession>A0A8J2U118</accession>
<dbReference type="SUPFAM" id="SSF53335">
    <property type="entry name" value="S-adenosyl-L-methionine-dependent methyltransferases"/>
    <property type="match status" value="1"/>
</dbReference>
<name>A0A8J2U118_9MICO</name>
<dbReference type="InterPro" id="IPR002935">
    <property type="entry name" value="SAM_O-MeTrfase"/>
</dbReference>
<evidence type="ECO:0000256" key="1">
    <source>
        <dbReference type="ARBA" id="ARBA00022603"/>
    </source>
</evidence>
<sequence length="224" mass="23743">MTDQDAPTAAAVDRYLTDMLVNEDEALRLARESSAETTAPGIEITPAQGAFLALIAQIAGARRVLEFGTLAGYSTIWLARAVGPEGHVVTCELSEQNAAVARRNLERAGVSERVDILVGPALDSARSLAQEGTEPFDLVFVDADKPNNPGYLEQAVQLGRPGTVLIVDNVVRGGAIVDASSEDPNVIGVRALMDALHDDPRIDATALQTVGLKGWDGFSLARIR</sequence>
<dbReference type="Gene3D" id="3.40.50.150">
    <property type="entry name" value="Vaccinia Virus protein VP39"/>
    <property type="match status" value="1"/>
</dbReference>
<protein>
    <submittedName>
        <fullName evidence="4">O-methyltransferase</fullName>
    </submittedName>
</protein>
<keyword evidence="3" id="KW-0949">S-adenosyl-L-methionine</keyword>
<dbReference type="Pfam" id="PF01596">
    <property type="entry name" value="Methyltransf_3"/>
    <property type="match status" value="1"/>
</dbReference>
<dbReference type="GO" id="GO:0008757">
    <property type="term" value="F:S-adenosylmethionine-dependent methyltransferase activity"/>
    <property type="evidence" value="ECO:0007669"/>
    <property type="project" value="TreeGrafter"/>
</dbReference>
<dbReference type="RefSeq" id="WP_373283599.1">
    <property type="nucleotide sequence ID" value="NZ_BMFY01000021.1"/>
</dbReference>
<evidence type="ECO:0000313" key="5">
    <source>
        <dbReference type="Proteomes" id="UP000616114"/>
    </source>
</evidence>
<dbReference type="PROSITE" id="PS51682">
    <property type="entry name" value="SAM_OMT_I"/>
    <property type="match status" value="1"/>
</dbReference>
<keyword evidence="2" id="KW-0808">Transferase</keyword>
<dbReference type="PANTHER" id="PTHR10509">
    <property type="entry name" value="O-METHYLTRANSFERASE-RELATED"/>
    <property type="match status" value="1"/>
</dbReference>
<keyword evidence="5" id="KW-1185">Reference proteome</keyword>